<reference evidence="2" key="2">
    <citation type="submission" date="2012-06" db="EMBL/GenBank/DDBJ databases">
        <authorList>
            <person name="Yu Y."/>
            <person name="Currie J."/>
            <person name="Lomeli R."/>
            <person name="Angelova A."/>
            <person name="Collura K."/>
            <person name="Wissotski M."/>
            <person name="Campos D."/>
            <person name="Kudrna D."/>
            <person name="Golser W."/>
            <person name="Ashely E."/>
            <person name="Descour A."/>
            <person name="Fernandes J."/>
            <person name="Soderlund C."/>
            <person name="Walbot V."/>
        </authorList>
    </citation>
    <scope>NUCLEOTIDE SEQUENCE</scope>
    <source>
        <strain evidence="2">B73</strain>
    </source>
</reference>
<dbReference type="EMBL" id="BT056165">
    <property type="protein sequence ID" value="ACL54772.1"/>
    <property type="molecule type" value="mRNA"/>
</dbReference>
<proteinExistence type="evidence at transcript level"/>
<protein>
    <submittedName>
        <fullName evidence="2">Uncharacterized protein</fullName>
    </submittedName>
</protein>
<evidence type="ECO:0000256" key="1">
    <source>
        <dbReference type="SAM" id="MobiDB-lite"/>
    </source>
</evidence>
<name>B8A3M3_MAIZE</name>
<feature type="compositionally biased region" description="Low complexity" evidence="1">
    <location>
        <begin position="97"/>
        <end position="109"/>
    </location>
</feature>
<reference evidence="2" key="1">
    <citation type="journal article" date="2009" name="PLoS Genet.">
        <title>Sequencing, mapping, and analysis of 27,455 maize full-length cDNAs.</title>
        <authorList>
            <person name="Soderlund C."/>
            <person name="Descour A."/>
            <person name="Kudrna D."/>
            <person name="Bomhoff M."/>
            <person name="Boyd L."/>
            <person name="Currie J."/>
            <person name="Angelova A."/>
            <person name="Collura K."/>
            <person name="Wissotski M."/>
            <person name="Ashley E."/>
            <person name="Morrow D."/>
            <person name="Fernandes J."/>
            <person name="Walbot V."/>
            <person name="Yu Y."/>
        </authorList>
    </citation>
    <scope>NUCLEOTIDE SEQUENCE</scope>
    <source>
        <strain evidence="2">B73</strain>
    </source>
</reference>
<dbReference type="AlphaFoldDB" id="B8A3M3"/>
<organism evidence="2">
    <name type="scientific">Zea mays</name>
    <name type="common">Maize</name>
    <dbReference type="NCBI Taxonomy" id="4577"/>
    <lineage>
        <taxon>Eukaryota</taxon>
        <taxon>Viridiplantae</taxon>
        <taxon>Streptophyta</taxon>
        <taxon>Embryophyta</taxon>
        <taxon>Tracheophyta</taxon>
        <taxon>Spermatophyta</taxon>
        <taxon>Magnoliopsida</taxon>
        <taxon>Liliopsida</taxon>
        <taxon>Poales</taxon>
        <taxon>Poaceae</taxon>
        <taxon>PACMAD clade</taxon>
        <taxon>Panicoideae</taxon>
        <taxon>Andropogonodae</taxon>
        <taxon>Andropogoneae</taxon>
        <taxon>Tripsacinae</taxon>
        <taxon>Zea</taxon>
    </lineage>
</organism>
<accession>B8A3M3</accession>
<sequence>MLVTFHAALQSAEHNSAKETLSTGDMWLKNGVHMVGWRPPPPGPFFRRFLMQRTAQKAPLLGVFVEVDKLPADPPGKMDHHTITYRHQHTYVIPFRTNTSSCSSNQQNSKPEHRTP</sequence>
<feature type="region of interest" description="Disordered" evidence="1">
    <location>
        <begin position="96"/>
        <end position="116"/>
    </location>
</feature>
<evidence type="ECO:0000313" key="2">
    <source>
        <dbReference type="EMBL" id="ACL54772.1"/>
    </source>
</evidence>